<sequence>MRTFAIGDIHGGLKALKQVLERAEVTKNDRLIFLGDYVDGWSDSANVIGYLINLSQDHDCIFIKGNHDDLVAYWLRTRKKYDQWLEHGGRSTLNAYEDFTETEIKEHLHFLENTKNYYINEENRLFLHAGFANIHGPAQEYEDYVFYWDRTLWEMALALDKNLEEDDIFYPKRLKLFKEIFIGHTPTTRINKESPVNAANVWNVDTGAAFKGKLSMINVESKKVYQSEPVYQLYPDEKGRN</sequence>
<dbReference type="GO" id="GO:0008803">
    <property type="term" value="F:bis(5'-nucleosyl)-tetraphosphatase (symmetrical) activity"/>
    <property type="evidence" value="ECO:0007669"/>
    <property type="project" value="TreeGrafter"/>
</dbReference>
<dbReference type="Pfam" id="PF00149">
    <property type="entry name" value="Metallophos"/>
    <property type="match status" value="1"/>
</dbReference>
<dbReference type="PANTHER" id="PTHR42850:SF4">
    <property type="entry name" value="ZINC-DEPENDENT ENDOPOLYPHOSPHATASE"/>
    <property type="match status" value="1"/>
</dbReference>
<protein>
    <submittedName>
        <fullName evidence="2">Serine/threonine protein phosphatase</fullName>
    </submittedName>
</protein>
<dbReference type="EMBL" id="VIAR01000001">
    <property type="protein sequence ID" value="TQD40554.1"/>
    <property type="molecule type" value="Genomic_DNA"/>
</dbReference>
<keyword evidence="3" id="KW-1185">Reference proteome</keyword>
<evidence type="ECO:0000313" key="3">
    <source>
        <dbReference type="Proteomes" id="UP000317169"/>
    </source>
</evidence>
<dbReference type="SUPFAM" id="SSF56300">
    <property type="entry name" value="Metallo-dependent phosphatases"/>
    <property type="match status" value="1"/>
</dbReference>
<evidence type="ECO:0000259" key="1">
    <source>
        <dbReference type="Pfam" id="PF00149"/>
    </source>
</evidence>
<dbReference type="GO" id="GO:0016791">
    <property type="term" value="F:phosphatase activity"/>
    <property type="evidence" value="ECO:0007669"/>
    <property type="project" value="TreeGrafter"/>
</dbReference>
<accession>A0A507ZWB4</accession>
<dbReference type="AlphaFoldDB" id="A0A507ZWB4"/>
<dbReference type="PANTHER" id="PTHR42850">
    <property type="entry name" value="METALLOPHOSPHOESTERASE"/>
    <property type="match status" value="1"/>
</dbReference>
<feature type="domain" description="Calcineurin-like phosphoesterase" evidence="1">
    <location>
        <begin position="1"/>
        <end position="188"/>
    </location>
</feature>
<dbReference type="InterPro" id="IPR004843">
    <property type="entry name" value="Calcineurin-like_PHP"/>
</dbReference>
<name>A0A507ZWB4_9FLAO</name>
<dbReference type="RefSeq" id="WP_141420286.1">
    <property type="nucleotide sequence ID" value="NZ_VIAR01000001.1"/>
</dbReference>
<gene>
    <name evidence="2" type="ORF">FKR84_00830</name>
</gene>
<dbReference type="Gene3D" id="3.60.21.10">
    <property type="match status" value="1"/>
</dbReference>
<dbReference type="GO" id="GO:0005737">
    <property type="term" value="C:cytoplasm"/>
    <property type="evidence" value="ECO:0007669"/>
    <property type="project" value="TreeGrafter"/>
</dbReference>
<comment type="caution">
    <text evidence="2">The sequence shown here is derived from an EMBL/GenBank/DDBJ whole genome shotgun (WGS) entry which is preliminary data.</text>
</comment>
<proteinExistence type="predicted"/>
<dbReference type="InterPro" id="IPR050126">
    <property type="entry name" value="Ap4A_hydrolase"/>
</dbReference>
<evidence type="ECO:0000313" key="2">
    <source>
        <dbReference type="EMBL" id="TQD40554.1"/>
    </source>
</evidence>
<organism evidence="2 3">
    <name type="scientific">Haloflavibacter putidus</name>
    <dbReference type="NCBI Taxonomy" id="2576776"/>
    <lineage>
        <taxon>Bacteria</taxon>
        <taxon>Pseudomonadati</taxon>
        <taxon>Bacteroidota</taxon>
        <taxon>Flavobacteriia</taxon>
        <taxon>Flavobacteriales</taxon>
        <taxon>Flavobacteriaceae</taxon>
        <taxon>Haloflavibacter</taxon>
    </lineage>
</organism>
<dbReference type="Proteomes" id="UP000317169">
    <property type="component" value="Unassembled WGS sequence"/>
</dbReference>
<dbReference type="GO" id="GO:0110154">
    <property type="term" value="P:RNA decapping"/>
    <property type="evidence" value="ECO:0007669"/>
    <property type="project" value="TreeGrafter"/>
</dbReference>
<reference evidence="2 3" key="1">
    <citation type="submission" date="2019-06" db="EMBL/GenBank/DDBJ databases">
        <title>Flavibacter putida gen. nov., sp. nov., a novel marine bacterium of the family Flavobacteriaceae isolated from coastal seawater.</title>
        <authorList>
            <person name="Feng X."/>
        </authorList>
    </citation>
    <scope>NUCLEOTIDE SEQUENCE [LARGE SCALE GENOMIC DNA]</scope>
    <source>
        <strain evidence="2 3">PLHSN227</strain>
    </source>
</reference>
<dbReference type="OrthoDB" id="9808081at2"/>
<dbReference type="InterPro" id="IPR029052">
    <property type="entry name" value="Metallo-depent_PP-like"/>
</dbReference>